<feature type="domain" description="FIST" evidence="1">
    <location>
        <begin position="25"/>
        <end position="219"/>
    </location>
</feature>
<dbReference type="PANTHER" id="PTHR40252:SF2">
    <property type="entry name" value="BLR0328 PROTEIN"/>
    <property type="match status" value="1"/>
</dbReference>
<dbReference type="RefSeq" id="WP_237263958.1">
    <property type="nucleotide sequence ID" value="NZ_AP024202.1"/>
</dbReference>
<evidence type="ECO:0000259" key="1">
    <source>
        <dbReference type="SMART" id="SM00897"/>
    </source>
</evidence>
<keyword evidence="4" id="KW-1185">Reference proteome</keyword>
<protein>
    <submittedName>
        <fullName evidence="3">Histidine kinase</fullName>
    </submittedName>
</protein>
<dbReference type="InterPro" id="IPR013702">
    <property type="entry name" value="FIST_domain_N"/>
</dbReference>
<dbReference type="PANTHER" id="PTHR40252">
    <property type="entry name" value="BLR0328 PROTEIN"/>
    <property type="match status" value="1"/>
</dbReference>
<dbReference type="Pfam" id="PF08495">
    <property type="entry name" value="FIST"/>
    <property type="match status" value="1"/>
</dbReference>
<gene>
    <name evidence="3" type="ORF">THMIRHAM_08710</name>
</gene>
<feature type="domain" description="FIST C-domain" evidence="2">
    <location>
        <begin position="220"/>
        <end position="357"/>
    </location>
</feature>
<dbReference type="InterPro" id="IPR019494">
    <property type="entry name" value="FIST_C"/>
</dbReference>
<reference evidence="3" key="1">
    <citation type="journal article" date="2022" name="Arch. Microbiol.">
        <title>Thiomicrorhabdus immobilis sp. nov., a mesophilic sulfur-oxidizing bacterium isolated from sediment of a brackish lake in northern Japan.</title>
        <authorList>
            <person name="Kojima H."/>
            <person name="Mochizuki J."/>
            <person name="Kanda M."/>
            <person name="Watanabe T."/>
            <person name="Fukui M."/>
        </authorList>
    </citation>
    <scope>NUCLEOTIDE SEQUENCE</scope>
    <source>
        <strain evidence="3">Am19</strain>
    </source>
</reference>
<accession>A0ABN6CVL6</accession>
<dbReference type="Proteomes" id="UP001054820">
    <property type="component" value="Chromosome"/>
</dbReference>
<organism evidence="3 4">
    <name type="scientific">Thiomicrorhabdus immobilis</name>
    <dbReference type="NCBI Taxonomy" id="2791037"/>
    <lineage>
        <taxon>Bacteria</taxon>
        <taxon>Pseudomonadati</taxon>
        <taxon>Pseudomonadota</taxon>
        <taxon>Gammaproteobacteria</taxon>
        <taxon>Thiotrichales</taxon>
        <taxon>Piscirickettsiaceae</taxon>
        <taxon>Thiomicrorhabdus</taxon>
    </lineage>
</organism>
<evidence type="ECO:0000313" key="4">
    <source>
        <dbReference type="Proteomes" id="UP001054820"/>
    </source>
</evidence>
<keyword evidence="3" id="KW-0418">Kinase</keyword>
<dbReference type="SMART" id="SM00897">
    <property type="entry name" value="FIST"/>
    <property type="match status" value="1"/>
</dbReference>
<evidence type="ECO:0000313" key="3">
    <source>
        <dbReference type="EMBL" id="BCN93086.1"/>
    </source>
</evidence>
<dbReference type="Pfam" id="PF10442">
    <property type="entry name" value="FIST_C"/>
    <property type="match status" value="1"/>
</dbReference>
<sequence>MEIESLELKNNVFQILQPHQSENFSPQIVFLFGDTDFFKKPEYYQKIRECYPDADIIGSSSSGNVMGVEVSQSPIIALAVQFKKARVKLVSIDFQNNYDLNVLEEQVTQAIAELDQPDLKQLFVLSDGLTMNGSDLVGCINKVTDVPVTGGLAGDGARFQETWVMANDVPKQNRVAILGFYGDSLKTSYGCYAGWSEFGAERYITKSDRNVVYEIDNQPALDLYKKYLGDYAADLPNSGLRFPLSIKKEGDDSEIIRTLLAINEEDKSITFAGNVPEGYRARLMKPDLDVLIDGAGIAAQNVEQANNSQALGLVVSCVGRKIIMGQMVEEELEAVEEILGNNVQLCGFYSYGEISPMNIDGSACSLHNQTMTLTTIYEDI</sequence>
<dbReference type="EMBL" id="AP024202">
    <property type="protein sequence ID" value="BCN93086.1"/>
    <property type="molecule type" value="Genomic_DNA"/>
</dbReference>
<name>A0ABN6CVL6_9GAMM</name>
<dbReference type="GO" id="GO:0016301">
    <property type="term" value="F:kinase activity"/>
    <property type="evidence" value="ECO:0007669"/>
    <property type="project" value="UniProtKB-KW"/>
</dbReference>
<proteinExistence type="predicted"/>
<keyword evidence="3" id="KW-0808">Transferase</keyword>
<evidence type="ECO:0000259" key="2">
    <source>
        <dbReference type="SMART" id="SM01204"/>
    </source>
</evidence>
<dbReference type="SMART" id="SM01204">
    <property type="entry name" value="FIST_C"/>
    <property type="match status" value="1"/>
</dbReference>